<evidence type="ECO:0000313" key="3">
    <source>
        <dbReference type="Proteomes" id="UP000294830"/>
    </source>
</evidence>
<organism evidence="2 3">
    <name type="scientific">Acetobacteroides hydrogenigenes</name>
    <dbReference type="NCBI Taxonomy" id="979970"/>
    <lineage>
        <taxon>Bacteria</taxon>
        <taxon>Pseudomonadati</taxon>
        <taxon>Bacteroidota</taxon>
        <taxon>Bacteroidia</taxon>
        <taxon>Bacteroidales</taxon>
        <taxon>Rikenellaceae</taxon>
        <taxon>Acetobacteroides</taxon>
    </lineage>
</organism>
<reference evidence="2 3" key="1">
    <citation type="submission" date="2019-03" db="EMBL/GenBank/DDBJ databases">
        <title>Genomic Encyclopedia of Archaeal and Bacterial Type Strains, Phase II (KMG-II): from individual species to whole genera.</title>
        <authorList>
            <person name="Goeker M."/>
        </authorList>
    </citation>
    <scope>NUCLEOTIDE SEQUENCE [LARGE SCALE GENOMIC DNA]</scope>
    <source>
        <strain evidence="2 3">RL-C</strain>
    </source>
</reference>
<feature type="signal peptide" evidence="1">
    <location>
        <begin position="1"/>
        <end position="23"/>
    </location>
</feature>
<evidence type="ECO:0000313" key="2">
    <source>
        <dbReference type="EMBL" id="TCN62058.1"/>
    </source>
</evidence>
<keyword evidence="1" id="KW-0732">Signal</keyword>
<sequence>MKRNVVMLTILILMLSATQTAEAQTSDSTQTLRWAPFAASVGAGAGHVFRPRSVEKYNISFPAYQSTSASLLFSANRSTLIDALYGKPYFGVGAYKPYYHMQELLGDPYSLYLIYGLSILQLSHDLSFSTEAKLGASVGWNPYNSTTNQANRIIGAKNNYHASIDFFFKYRINRYLQARFGATYAHFSDGAYRLPNAGLNTVGGFTDLLVSFNERPKVGKSYLSVTKAKPHIEYDLGITCSSRQILGQVENTNSTVILNHSFKAMDLYLYAMYVGSHYLRIGTGLHLVYDESSNVTATRTLNESAGEFVNSYEPSASRERFAAGIFGKAELPMGYINALAAIGYIFTPDSSNSFIRTNLGLKSYVYKGINATFGIQFTPQNEANCVFFGLGYTFGYHSLFR</sequence>
<dbReference type="RefSeq" id="WP_131840525.1">
    <property type="nucleotide sequence ID" value="NZ_SLWB01000021.1"/>
</dbReference>
<gene>
    <name evidence="2" type="ORF">CLV25_12117</name>
</gene>
<evidence type="ECO:0000256" key="1">
    <source>
        <dbReference type="SAM" id="SignalP"/>
    </source>
</evidence>
<dbReference type="OrthoDB" id="627554at2"/>
<dbReference type="EMBL" id="SLWB01000021">
    <property type="protein sequence ID" value="TCN62058.1"/>
    <property type="molecule type" value="Genomic_DNA"/>
</dbReference>
<keyword evidence="3" id="KW-1185">Reference proteome</keyword>
<accession>A0A4R2E235</accession>
<dbReference type="AlphaFoldDB" id="A0A4R2E235"/>
<feature type="chain" id="PRO_5020582573" evidence="1">
    <location>
        <begin position="24"/>
        <end position="401"/>
    </location>
</feature>
<dbReference type="InterPro" id="IPR018550">
    <property type="entry name" value="Lipid-A_deacylase-rel"/>
</dbReference>
<dbReference type="Proteomes" id="UP000294830">
    <property type="component" value="Unassembled WGS sequence"/>
</dbReference>
<comment type="caution">
    <text evidence="2">The sequence shown here is derived from an EMBL/GenBank/DDBJ whole genome shotgun (WGS) entry which is preliminary data.</text>
</comment>
<name>A0A4R2E235_9BACT</name>
<protein>
    <submittedName>
        <fullName evidence="2">Lipid A 3-O-deacylase PagL</fullName>
    </submittedName>
</protein>
<proteinExistence type="predicted"/>
<dbReference type="Pfam" id="PF09411">
    <property type="entry name" value="PagL"/>
    <property type="match status" value="1"/>
</dbReference>